<dbReference type="EMBL" id="LAZR01063135">
    <property type="protein sequence ID" value="KKK60111.1"/>
    <property type="molecule type" value="Genomic_DNA"/>
</dbReference>
<accession>A0A0F8ZJH8</accession>
<name>A0A0F8ZJH8_9ZZZZ</name>
<dbReference type="AlphaFoldDB" id="A0A0F8ZJH8"/>
<reference evidence="1" key="1">
    <citation type="journal article" date="2015" name="Nature">
        <title>Complex archaea that bridge the gap between prokaryotes and eukaryotes.</title>
        <authorList>
            <person name="Spang A."/>
            <person name="Saw J.H."/>
            <person name="Jorgensen S.L."/>
            <person name="Zaremba-Niedzwiedzka K."/>
            <person name="Martijn J."/>
            <person name="Lind A.E."/>
            <person name="van Eijk R."/>
            <person name="Schleper C."/>
            <person name="Guy L."/>
            <person name="Ettema T.J."/>
        </authorList>
    </citation>
    <scope>NUCLEOTIDE SEQUENCE</scope>
</reference>
<organism evidence="1">
    <name type="scientific">marine sediment metagenome</name>
    <dbReference type="NCBI Taxonomy" id="412755"/>
    <lineage>
        <taxon>unclassified sequences</taxon>
        <taxon>metagenomes</taxon>
        <taxon>ecological metagenomes</taxon>
    </lineage>
</organism>
<protein>
    <submittedName>
        <fullName evidence="1">Uncharacterized protein</fullName>
    </submittedName>
</protein>
<comment type="caution">
    <text evidence="1">The sequence shown here is derived from an EMBL/GenBank/DDBJ whole genome shotgun (WGS) entry which is preliminary data.</text>
</comment>
<gene>
    <name evidence="1" type="ORF">LCGC14_3027620</name>
</gene>
<sequence length="258" mass="28146">FAASQLNRDDMSAQFRGEKPGSLSIDQIFGFVDEWLSPRGLYRAAVELDLWWDVGQITTEFEEWGAKVEAWNEDKFDPRKMIDMLTGPLDDILFPALNLALMWVGVGEVMAVTRGLALGVKGARVLAGTPTPTGLAFDLGANALWSWDGNNYKFVKINRADNSTTSYSVTGHTAGTVACSGILIDRVNFGSPSHIYFELSKSGPVRTLFCFDPDNFGDGAIWSTATNMVGGSARNQAWQSTPPAMFILLAVAQTAFPF</sequence>
<evidence type="ECO:0000313" key="1">
    <source>
        <dbReference type="EMBL" id="KKK60111.1"/>
    </source>
</evidence>
<proteinExistence type="predicted"/>
<feature type="non-terminal residue" evidence="1">
    <location>
        <position position="1"/>
    </location>
</feature>